<accession>A0A2S0I0C8</accession>
<evidence type="ECO:0000256" key="1">
    <source>
        <dbReference type="SAM" id="SignalP"/>
    </source>
</evidence>
<feature type="chain" id="PRO_5015565539" evidence="1">
    <location>
        <begin position="18"/>
        <end position="289"/>
    </location>
</feature>
<dbReference type="EMBL" id="CP027062">
    <property type="protein sequence ID" value="AVI52284.1"/>
    <property type="molecule type" value="Genomic_DNA"/>
</dbReference>
<name>A0A2S0I0C8_9FLAO</name>
<proteinExistence type="predicted"/>
<keyword evidence="1" id="KW-0732">Signal</keyword>
<protein>
    <submittedName>
        <fullName evidence="2">Uncharacterized protein</fullName>
    </submittedName>
</protein>
<reference evidence="2 3" key="1">
    <citation type="submission" date="2018-02" db="EMBL/GenBank/DDBJ databases">
        <title>Genomic analysis of the strain RR4-38 isolated from a seawater recirculating aquaculture system.</title>
        <authorList>
            <person name="Kim Y.-S."/>
            <person name="Jang Y.H."/>
            <person name="Kim K.-H."/>
        </authorList>
    </citation>
    <scope>NUCLEOTIDE SEQUENCE [LARGE SCALE GENOMIC DNA]</scope>
    <source>
        <strain evidence="2 3">RR4-38</strain>
    </source>
</reference>
<evidence type="ECO:0000313" key="3">
    <source>
        <dbReference type="Proteomes" id="UP000238442"/>
    </source>
</evidence>
<dbReference type="OrthoDB" id="9797498at2"/>
<sequence length="289" mass="32843">MKYRLFLFFFFFFGILAAQPNTEVYLMDLDYEGEDFTFSNFRNISNDTGYDSQPSFQSDNLVLFAANNGGQNDIAQYHIRFNKKFWLHEGSAASQYSPQRISGSQHILSVHLDTTGRQRLFRHHLTSREYTEAHPDLQVAYFAMYNENILVGSVLGDDALDLVVANLKTKQVDTLAYNAGRSFHKVPKSDTMSYTYVNEEGNHDVYQLDMKSFESFFVAQLPIGVQDHVWLSESILLIGSGSKLYTYDLFGDGVWKEVADLSLYKLDNITRLALSPDGTKLALVALPAE</sequence>
<dbReference type="RefSeq" id="WP_105217523.1">
    <property type="nucleotide sequence ID" value="NZ_CP027062.1"/>
</dbReference>
<dbReference type="Proteomes" id="UP000238442">
    <property type="component" value="Chromosome"/>
</dbReference>
<dbReference type="SUPFAM" id="SSF69304">
    <property type="entry name" value="Tricorn protease N-terminal domain"/>
    <property type="match status" value="1"/>
</dbReference>
<feature type="signal peptide" evidence="1">
    <location>
        <begin position="1"/>
        <end position="17"/>
    </location>
</feature>
<gene>
    <name evidence="2" type="ORF">C5O00_14410</name>
</gene>
<organism evidence="2 3">
    <name type="scientific">Pukyongia salina</name>
    <dbReference type="NCBI Taxonomy" id="2094025"/>
    <lineage>
        <taxon>Bacteria</taxon>
        <taxon>Pseudomonadati</taxon>
        <taxon>Bacteroidota</taxon>
        <taxon>Flavobacteriia</taxon>
        <taxon>Flavobacteriales</taxon>
        <taxon>Flavobacteriaceae</taxon>
        <taxon>Pukyongia</taxon>
    </lineage>
</organism>
<dbReference type="KEGG" id="aue:C5O00_14410"/>
<keyword evidence="3" id="KW-1185">Reference proteome</keyword>
<dbReference type="AlphaFoldDB" id="A0A2S0I0C8"/>
<evidence type="ECO:0000313" key="2">
    <source>
        <dbReference type="EMBL" id="AVI52284.1"/>
    </source>
</evidence>